<organism evidence="2 3">
    <name type="scientific">Zingiber officinale</name>
    <name type="common">Ginger</name>
    <name type="synonym">Amomum zingiber</name>
    <dbReference type="NCBI Taxonomy" id="94328"/>
    <lineage>
        <taxon>Eukaryota</taxon>
        <taxon>Viridiplantae</taxon>
        <taxon>Streptophyta</taxon>
        <taxon>Embryophyta</taxon>
        <taxon>Tracheophyta</taxon>
        <taxon>Spermatophyta</taxon>
        <taxon>Magnoliopsida</taxon>
        <taxon>Liliopsida</taxon>
        <taxon>Zingiberales</taxon>
        <taxon>Zingiberaceae</taxon>
        <taxon>Zingiber</taxon>
    </lineage>
</organism>
<protein>
    <submittedName>
        <fullName evidence="2">Uncharacterized protein</fullName>
    </submittedName>
</protein>
<evidence type="ECO:0000313" key="2">
    <source>
        <dbReference type="EMBL" id="KAG6486297.1"/>
    </source>
</evidence>
<feature type="region of interest" description="Disordered" evidence="1">
    <location>
        <begin position="258"/>
        <end position="277"/>
    </location>
</feature>
<reference evidence="2 3" key="1">
    <citation type="submission" date="2020-08" db="EMBL/GenBank/DDBJ databases">
        <title>Plant Genome Project.</title>
        <authorList>
            <person name="Zhang R.-G."/>
        </authorList>
    </citation>
    <scope>NUCLEOTIDE SEQUENCE [LARGE SCALE GENOMIC DNA]</scope>
    <source>
        <tissue evidence="2">Rhizome</tissue>
    </source>
</reference>
<accession>A0A8J5FF08</accession>
<name>A0A8J5FF08_ZINOF</name>
<dbReference type="Proteomes" id="UP000734854">
    <property type="component" value="Unassembled WGS sequence"/>
</dbReference>
<comment type="caution">
    <text evidence="2">The sequence shown here is derived from an EMBL/GenBank/DDBJ whole genome shotgun (WGS) entry which is preliminary data.</text>
</comment>
<dbReference type="AlphaFoldDB" id="A0A8J5FF08"/>
<sequence length="277" mass="30021">MHDSLLRHSRSRQSCDSLSRCRLLSPPITSGLPYSVLLPLVTERVHISASSPAIPPSFSKNLLGPSCSLLSPSSFRRSLRRSFLFTAQQPSILPSLSVCSSLLTAQPSPFWTLSSLTTDSFLQTPELSHPHTTVANNCPTGYGVACYTKLGALLEDFKDAKKLGALLEGFKDVEKCTVLDPSFSKGQGKHIESSHGNDVSRNGLNDVDAISGNSSGDDLNMMAPIAVSDKKQNNNAPARKQGEDVKAAVEFAKHISRANPKDVKADIDRERSRLQTF</sequence>
<keyword evidence="3" id="KW-1185">Reference proteome</keyword>
<gene>
    <name evidence="2" type="ORF">ZIOFF_054867</name>
</gene>
<proteinExistence type="predicted"/>
<evidence type="ECO:0000256" key="1">
    <source>
        <dbReference type="SAM" id="MobiDB-lite"/>
    </source>
</evidence>
<dbReference type="EMBL" id="JACMSC010000015">
    <property type="protein sequence ID" value="KAG6486297.1"/>
    <property type="molecule type" value="Genomic_DNA"/>
</dbReference>
<evidence type="ECO:0000313" key="3">
    <source>
        <dbReference type="Proteomes" id="UP000734854"/>
    </source>
</evidence>